<evidence type="ECO:0000256" key="4">
    <source>
        <dbReference type="SAM" id="MobiDB-lite"/>
    </source>
</evidence>
<dbReference type="AlphaFoldDB" id="A0AAD7U6F7"/>
<feature type="repeat" description="ANK" evidence="3">
    <location>
        <begin position="77"/>
        <end position="109"/>
    </location>
</feature>
<dbReference type="Gene3D" id="1.25.40.20">
    <property type="entry name" value="Ankyrin repeat-containing domain"/>
    <property type="match status" value="1"/>
</dbReference>
<reference evidence="5" key="1">
    <citation type="submission" date="2023-01" db="EMBL/GenBank/DDBJ databases">
        <title>Metagenome sequencing of chrysophaentin producing Chrysophaeum taylorii.</title>
        <authorList>
            <person name="Davison J."/>
            <person name="Bewley C."/>
        </authorList>
    </citation>
    <scope>NUCLEOTIDE SEQUENCE</scope>
    <source>
        <strain evidence="5">NIES-1699</strain>
    </source>
</reference>
<evidence type="ECO:0008006" key="7">
    <source>
        <dbReference type="Google" id="ProtNLM"/>
    </source>
</evidence>
<dbReference type="Pfam" id="PF12796">
    <property type="entry name" value="Ank_2"/>
    <property type="match status" value="1"/>
</dbReference>
<proteinExistence type="predicted"/>
<sequence>MAFMRCCIRGSGQGRGSREMRYDLVDATPRSSEKKSSSSKSKLSQEALFEASESGNREEVRRHVEDGFNVNVVDQEDGYTALLLASECGKLGVVEELVHAGAALDAKDSFGRTALYAAAVAGHADVVALLSHAGADANAADDDGRTPFWATCALRHLQVASFLLDVAGVPLDARDHSSKSPLAHAIESGHADVIDFLKQRGAKDSDDARLAA</sequence>
<accession>A0AAD7U6F7</accession>
<dbReference type="PROSITE" id="PS50297">
    <property type="entry name" value="ANK_REP_REGION"/>
    <property type="match status" value="2"/>
</dbReference>
<dbReference type="SUPFAM" id="SSF48403">
    <property type="entry name" value="Ankyrin repeat"/>
    <property type="match status" value="1"/>
</dbReference>
<dbReference type="EMBL" id="JAQMWT010000586">
    <property type="protein sequence ID" value="KAJ8599135.1"/>
    <property type="molecule type" value="Genomic_DNA"/>
</dbReference>
<dbReference type="PANTHER" id="PTHR24171">
    <property type="entry name" value="ANKYRIN REPEAT DOMAIN-CONTAINING PROTEIN 39-RELATED"/>
    <property type="match status" value="1"/>
</dbReference>
<evidence type="ECO:0000256" key="1">
    <source>
        <dbReference type="ARBA" id="ARBA00022737"/>
    </source>
</evidence>
<feature type="repeat" description="ANK" evidence="3">
    <location>
        <begin position="110"/>
        <end position="142"/>
    </location>
</feature>
<gene>
    <name evidence="5" type="ORF">CTAYLR_008286</name>
</gene>
<comment type="caution">
    <text evidence="5">The sequence shown here is derived from an EMBL/GenBank/DDBJ whole genome shotgun (WGS) entry which is preliminary data.</text>
</comment>
<keyword evidence="2 3" id="KW-0040">ANK repeat</keyword>
<evidence type="ECO:0000313" key="6">
    <source>
        <dbReference type="Proteomes" id="UP001230188"/>
    </source>
</evidence>
<dbReference type="Proteomes" id="UP001230188">
    <property type="component" value="Unassembled WGS sequence"/>
</dbReference>
<feature type="region of interest" description="Disordered" evidence="4">
    <location>
        <begin position="27"/>
        <end position="60"/>
    </location>
</feature>
<evidence type="ECO:0000256" key="3">
    <source>
        <dbReference type="PROSITE-ProRule" id="PRU00023"/>
    </source>
</evidence>
<name>A0AAD7U6F7_9STRA</name>
<protein>
    <recommendedName>
        <fullName evidence="7">Ankyrin repeat domain-containing protein</fullName>
    </recommendedName>
</protein>
<dbReference type="PROSITE" id="PS50088">
    <property type="entry name" value="ANK_REPEAT"/>
    <property type="match status" value="2"/>
</dbReference>
<dbReference type="SMART" id="SM00248">
    <property type="entry name" value="ANK"/>
    <property type="match status" value="4"/>
</dbReference>
<keyword evidence="1" id="KW-0677">Repeat</keyword>
<dbReference type="InterPro" id="IPR036770">
    <property type="entry name" value="Ankyrin_rpt-contain_sf"/>
</dbReference>
<keyword evidence="6" id="KW-1185">Reference proteome</keyword>
<evidence type="ECO:0000313" key="5">
    <source>
        <dbReference type="EMBL" id="KAJ8599135.1"/>
    </source>
</evidence>
<organism evidence="5 6">
    <name type="scientific">Chrysophaeum taylorii</name>
    <dbReference type="NCBI Taxonomy" id="2483200"/>
    <lineage>
        <taxon>Eukaryota</taxon>
        <taxon>Sar</taxon>
        <taxon>Stramenopiles</taxon>
        <taxon>Ochrophyta</taxon>
        <taxon>Pelagophyceae</taxon>
        <taxon>Pelagomonadales</taxon>
        <taxon>Pelagomonadaceae</taxon>
        <taxon>Chrysophaeum</taxon>
    </lineage>
</organism>
<dbReference type="InterPro" id="IPR002110">
    <property type="entry name" value="Ankyrin_rpt"/>
</dbReference>
<evidence type="ECO:0000256" key="2">
    <source>
        <dbReference type="ARBA" id="ARBA00023043"/>
    </source>
</evidence>
<dbReference type="PANTHER" id="PTHR24171:SF9">
    <property type="entry name" value="ANKYRIN REPEAT DOMAIN-CONTAINING PROTEIN 39"/>
    <property type="match status" value="1"/>
</dbReference>